<reference evidence="19" key="1">
    <citation type="journal article" date="2014" name="Int. J. Syst. Evol. Microbiol.">
        <title>Complete genome of a new Firmicutes species belonging to the dominant human colonic microbiota ('Ruminococcus bicirculans') reveals two chromosomes and a selective capacity to utilize plant glucans.</title>
        <authorList>
            <consortium name="NISC Comparative Sequencing Program"/>
            <person name="Wegmann U."/>
            <person name="Louis P."/>
            <person name="Goesmann A."/>
            <person name="Henrissat B."/>
            <person name="Duncan S.H."/>
            <person name="Flint H.J."/>
        </authorList>
    </citation>
    <scope>NUCLEOTIDE SEQUENCE</scope>
    <source>
        <strain evidence="19">JCM 17590</strain>
    </source>
</reference>
<evidence type="ECO:0000256" key="14">
    <source>
        <dbReference type="ARBA" id="ARBA00033245"/>
    </source>
</evidence>
<dbReference type="InterPro" id="IPR028055">
    <property type="entry name" value="YidC/Oxa/ALB_C"/>
</dbReference>
<evidence type="ECO:0000256" key="15">
    <source>
        <dbReference type="ARBA" id="ARBA00033342"/>
    </source>
</evidence>
<evidence type="ECO:0000256" key="5">
    <source>
        <dbReference type="ARBA" id="ARBA00022475"/>
    </source>
</evidence>
<keyword evidence="5" id="KW-1003">Cell membrane</keyword>
<evidence type="ECO:0000256" key="11">
    <source>
        <dbReference type="ARBA" id="ARBA00025034"/>
    </source>
</evidence>
<dbReference type="InterPro" id="IPR001708">
    <property type="entry name" value="YidC/ALB3/OXA1/COX18"/>
</dbReference>
<feature type="transmembrane region" description="Helical" evidence="17">
    <location>
        <begin position="40"/>
        <end position="62"/>
    </location>
</feature>
<feature type="transmembrane region" description="Helical" evidence="17">
    <location>
        <begin position="112"/>
        <end position="133"/>
    </location>
</feature>
<keyword evidence="6 16" id="KW-0812">Transmembrane</keyword>
<evidence type="ECO:0000256" key="12">
    <source>
        <dbReference type="ARBA" id="ARBA00026028"/>
    </source>
</evidence>
<dbReference type="PANTHER" id="PTHR12428">
    <property type="entry name" value="OXA1"/>
    <property type="match status" value="1"/>
</dbReference>
<proteinExistence type="inferred from homology"/>
<dbReference type="EMBL" id="BAABBV010000001">
    <property type="protein sequence ID" value="GAA4162461.1"/>
    <property type="molecule type" value="Genomic_DNA"/>
</dbReference>
<dbReference type="CDD" id="cd20070">
    <property type="entry name" value="5TM_YidC_Alb3"/>
    <property type="match status" value="1"/>
</dbReference>
<evidence type="ECO:0000256" key="4">
    <source>
        <dbReference type="ARBA" id="ARBA00022448"/>
    </source>
</evidence>
<evidence type="ECO:0000256" key="17">
    <source>
        <dbReference type="SAM" id="Phobius"/>
    </source>
</evidence>
<dbReference type="RefSeq" id="WP_344791766.1">
    <property type="nucleotide sequence ID" value="NZ_BAABBV010000001.1"/>
</dbReference>
<evidence type="ECO:0000256" key="3">
    <source>
        <dbReference type="ARBA" id="ARBA00015325"/>
    </source>
</evidence>
<evidence type="ECO:0000313" key="20">
    <source>
        <dbReference type="Proteomes" id="UP001415169"/>
    </source>
</evidence>
<evidence type="ECO:0000256" key="9">
    <source>
        <dbReference type="ARBA" id="ARBA00023136"/>
    </source>
</evidence>
<keyword evidence="7" id="KW-0653">Protein transport</keyword>
<reference evidence="19" key="2">
    <citation type="submission" date="2023-12" db="EMBL/GenBank/DDBJ databases">
        <authorList>
            <person name="Sun Q."/>
            <person name="Inoue M."/>
        </authorList>
    </citation>
    <scope>NUCLEOTIDE SEQUENCE</scope>
    <source>
        <strain evidence="19">JCM 17590</strain>
    </source>
</reference>
<evidence type="ECO:0000256" key="13">
    <source>
        <dbReference type="ARBA" id="ARBA00031538"/>
    </source>
</evidence>
<comment type="subcellular location">
    <subcellularLocation>
        <location evidence="1">Cell membrane</location>
        <topology evidence="1">Multi-pass membrane protein</topology>
    </subcellularLocation>
    <subcellularLocation>
        <location evidence="16">Membrane</location>
        <topology evidence="16">Multi-pass membrane protein</topology>
    </subcellularLocation>
</comment>
<feature type="transmembrane region" description="Helical" evidence="17">
    <location>
        <begin position="226"/>
        <end position="250"/>
    </location>
</feature>
<comment type="similarity">
    <text evidence="2">Belongs to the OXA1/ALB3/YidC family. Type 1 subfamily.</text>
</comment>
<sequence>MNLENLYLTILWPIRWLVEVVLVSWHWIFSHIGMDPNGGLTWVLSIVGLVVVVRAALIPVFVRQIKNQRKMLEVAPQIKKIQDKYKGKRDQLSREAMSREMMEFYRETGTNPLSSCLPLIIQLPIFGALFAVLNNAQQGHDGVGLLNHQLSQSFGHASLFGFAPLHDSFQSAMNHAGGPVVPVMIVAAVMVALMVASQFYTQLQIMSKNISDETKNSPQFRQQRTLMYFLPFIFLFSGFAFPLGVMFYWLTTNIWTMVQQFLVIRAMPTPGSEAARLREERLAKKREALIAQGKLQVVEPAVEGGEAIVTRVNTQRQQPVSNKRKKKRR</sequence>
<keyword evidence="10" id="KW-0143">Chaperone</keyword>
<comment type="function">
    <text evidence="11">Required for the insertion and/or proper folding and/or complex formation of integral membrane proteins into the membrane. Involved in integration of membrane proteins that insert both dependently and independently of the Sec translocase complex, as well as at least some lipoproteins. Aids folding of multispanning membrane proteins.</text>
</comment>
<feature type="transmembrane region" description="Helical" evidence="17">
    <location>
        <begin position="7"/>
        <end position="28"/>
    </location>
</feature>
<evidence type="ECO:0000313" key="19">
    <source>
        <dbReference type="EMBL" id="GAA4162461.1"/>
    </source>
</evidence>
<evidence type="ECO:0000256" key="10">
    <source>
        <dbReference type="ARBA" id="ARBA00023186"/>
    </source>
</evidence>
<feature type="domain" description="Membrane insertase YidC/Oxa/ALB C-terminal" evidence="18">
    <location>
        <begin position="42"/>
        <end position="264"/>
    </location>
</feature>
<name>A0ABP7ZL05_9MICO</name>
<organism evidence="19 20">
    <name type="scientific">Gryllotalpicola daejeonensis</name>
    <dbReference type="NCBI Taxonomy" id="993087"/>
    <lineage>
        <taxon>Bacteria</taxon>
        <taxon>Bacillati</taxon>
        <taxon>Actinomycetota</taxon>
        <taxon>Actinomycetes</taxon>
        <taxon>Micrococcales</taxon>
        <taxon>Microbacteriaceae</taxon>
        <taxon>Gryllotalpicola</taxon>
    </lineage>
</organism>
<comment type="subunit">
    <text evidence="12">Interacts with the Sec translocase complex via SecD. Specifically interacts with transmembrane segments of nascent integral membrane proteins during membrane integration.</text>
</comment>
<keyword evidence="9 17" id="KW-0472">Membrane</keyword>
<keyword evidence="8 17" id="KW-1133">Transmembrane helix</keyword>
<accession>A0ABP7ZL05</accession>
<keyword evidence="4" id="KW-0813">Transport</keyword>
<dbReference type="NCBIfam" id="NF002350">
    <property type="entry name" value="PRK01315.1"/>
    <property type="match status" value="1"/>
</dbReference>
<evidence type="ECO:0000256" key="2">
    <source>
        <dbReference type="ARBA" id="ARBA00010527"/>
    </source>
</evidence>
<dbReference type="InterPro" id="IPR047196">
    <property type="entry name" value="YidC_ALB_C"/>
</dbReference>
<evidence type="ECO:0000256" key="6">
    <source>
        <dbReference type="ARBA" id="ARBA00022692"/>
    </source>
</evidence>
<evidence type="ECO:0000256" key="7">
    <source>
        <dbReference type="ARBA" id="ARBA00022927"/>
    </source>
</evidence>
<dbReference type="PANTHER" id="PTHR12428:SF65">
    <property type="entry name" value="CYTOCHROME C OXIDASE ASSEMBLY PROTEIN COX18, MITOCHONDRIAL"/>
    <property type="match status" value="1"/>
</dbReference>
<dbReference type="Proteomes" id="UP001415169">
    <property type="component" value="Unassembled WGS sequence"/>
</dbReference>
<keyword evidence="20" id="KW-1185">Reference proteome</keyword>
<dbReference type="Pfam" id="PF02096">
    <property type="entry name" value="60KD_IMP"/>
    <property type="match status" value="1"/>
</dbReference>
<evidence type="ECO:0000259" key="18">
    <source>
        <dbReference type="Pfam" id="PF02096"/>
    </source>
</evidence>
<protein>
    <recommendedName>
        <fullName evidence="3">Membrane protein insertase YidC</fullName>
    </recommendedName>
    <alternativeName>
        <fullName evidence="15">Foldase YidC</fullName>
    </alternativeName>
    <alternativeName>
        <fullName evidence="14">Membrane integrase YidC</fullName>
    </alternativeName>
    <alternativeName>
        <fullName evidence="13">Membrane protein YidC</fullName>
    </alternativeName>
</protein>
<evidence type="ECO:0000256" key="8">
    <source>
        <dbReference type="ARBA" id="ARBA00022989"/>
    </source>
</evidence>
<evidence type="ECO:0000256" key="16">
    <source>
        <dbReference type="RuleBase" id="RU003945"/>
    </source>
</evidence>
<comment type="caution">
    <text evidence="19">The sequence shown here is derived from an EMBL/GenBank/DDBJ whole genome shotgun (WGS) entry which is preliminary data.</text>
</comment>
<evidence type="ECO:0000256" key="1">
    <source>
        <dbReference type="ARBA" id="ARBA00004651"/>
    </source>
</evidence>
<feature type="transmembrane region" description="Helical" evidence="17">
    <location>
        <begin position="180"/>
        <end position="200"/>
    </location>
</feature>
<dbReference type="NCBIfam" id="TIGR03592">
    <property type="entry name" value="yidC_oxa1_cterm"/>
    <property type="match status" value="1"/>
</dbReference>
<gene>
    <name evidence="19" type="ORF">GCM10022286_21370</name>
</gene>